<dbReference type="EMBL" id="AP028055">
    <property type="protein sequence ID" value="BEG99100.1"/>
    <property type="molecule type" value="Genomic_DNA"/>
</dbReference>
<dbReference type="InterPro" id="IPR029009">
    <property type="entry name" value="ASB_dom_sf"/>
</dbReference>
<dbReference type="NCBIfam" id="TIGR00720">
    <property type="entry name" value="sda_mono"/>
    <property type="match status" value="1"/>
</dbReference>
<organism evidence="14 15">
    <name type="scientific">Bacteroides sedimenti</name>
    <dbReference type="NCBI Taxonomy" id="2136147"/>
    <lineage>
        <taxon>Bacteria</taxon>
        <taxon>Pseudomonadati</taxon>
        <taxon>Bacteroidota</taxon>
        <taxon>Bacteroidia</taxon>
        <taxon>Bacteroidales</taxon>
        <taxon>Bacteroidaceae</taxon>
        <taxon>Bacteroides</taxon>
    </lineage>
</organism>
<evidence type="ECO:0000256" key="5">
    <source>
        <dbReference type="ARBA" id="ARBA00022485"/>
    </source>
</evidence>
<keyword evidence="9 11" id="KW-0456">Lyase</keyword>
<evidence type="ECO:0000256" key="4">
    <source>
        <dbReference type="ARBA" id="ARBA00022432"/>
    </source>
</evidence>
<feature type="domain" description="Serine dehydratase-like alpha subunit" evidence="12">
    <location>
        <begin position="147"/>
        <end position="397"/>
    </location>
</feature>
<evidence type="ECO:0000259" key="13">
    <source>
        <dbReference type="Pfam" id="PF03315"/>
    </source>
</evidence>
<evidence type="ECO:0000313" key="14">
    <source>
        <dbReference type="EMBL" id="BEG99100.1"/>
    </source>
</evidence>
<keyword evidence="6 11" id="KW-0479">Metal-binding</keyword>
<evidence type="ECO:0000256" key="11">
    <source>
        <dbReference type="RuleBase" id="RU366059"/>
    </source>
</evidence>
<dbReference type="Proteomes" id="UP001496674">
    <property type="component" value="Chromosome"/>
</dbReference>
<dbReference type="EC" id="4.3.1.17" evidence="11"/>
<dbReference type="PANTHER" id="PTHR30182">
    <property type="entry name" value="L-SERINE DEHYDRATASE"/>
    <property type="match status" value="1"/>
</dbReference>
<keyword evidence="8 11" id="KW-0411">Iron-sulfur</keyword>
<keyword evidence="4 11" id="KW-0312">Gluconeogenesis</keyword>
<evidence type="ECO:0000256" key="9">
    <source>
        <dbReference type="ARBA" id="ARBA00023239"/>
    </source>
</evidence>
<keyword evidence="5 11" id="KW-0004">4Fe-4S</keyword>
<evidence type="ECO:0000256" key="6">
    <source>
        <dbReference type="ARBA" id="ARBA00022723"/>
    </source>
</evidence>
<evidence type="ECO:0000256" key="2">
    <source>
        <dbReference type="ARBA" id="ARBA00004742"/>
    </source>
</evidence>
<dbReference type="InterPro" id="IPR005131">
    <property type="entry name" value="Ser_deHydtase_bsu"/>
</dbReference>
<dbReference type="InterPro" id="IPR051318">
    <property type="entry name" value="Fe-S_L-Ser"/>
</dbReference>
<evidence type="ECO:0000256" key="8">
    <source>
        <dbReference type="ARBA" id="ARBA00023014"/>
    </source>
</evidence>
<feature type="domain" description="Serine dehydratase beta chain" evidence="13">
    <location>
        <begin position="3"/>
        <end position="66"/>
    </location>
</feature>
<dbReference type="SUPFAM" id="SSF143548">
    <property type="entry name" value="Serine metabolism enzymes domain"/>
    <property type="match status" value="1"/>
</dbReference>
<evidence type="ECO:0000313" key="15">
    <source>
        <dbReference type="Proteomes" id="UP001496674"/>
    </source>
</evidence>
<feature type="domain" description="Serine dehydratase beta chain" evidence="13">
    <location>
        <begin position="67"/>
        <end position="116"/>
    </location>
</feature>
<evidence type="ECO:0000259" key="12">
    <source>
        <dbReference type="Pfam" id="PF03313"/>
    </source>
</evidence>
<evidence type="ECO:0000256" key="3">
    <source>
        <dbReference type="ARBA" id="ARBA00008636"/>
    </source>
</evidence>
<dbReference type="Gene3D" id="3.30.1330.90">
    <property type="entry name" value="D-3-phosphoglycerate dehydrogenase, domain 3"/>
    <property type="match status" value="2"/>
</dbReference>
<evidence type="ECO:0000256" key="7">
    <source>
        <dbReference type="ARBA" id="ARBA00023004"/>
    </source>
</evidence>
<protein>
    <recommendedName>
        <fullName evidence="11">L-serine dehydratase</fullName>
        <ecNumber evidence="11">4.3.1.17</ecNumber>
    </recommendedName>
</protein>
<keyword evidence="7 11" id="KW-0408">Iron</keyword>
<dbReference type="RefSeq" id="WP_353334299.1">
    <property type="nucleotide sequence ID" value="NZ_AP028055.1"/>
</dbReference>
<reference evidence="14 15" key="1">
    <citation type="submission" date="2023-04" db="EMBL/GenBank/DDBJ databases">
        <title>Draft genome sequence of acteroides sedimenti strain YN3PY1.</title>
        <authorList>
            <person name="Yoshida N."/>
        </authorList>
    </citation>
    <scope>NUCLEOTIDE SEQUENCE [LARGE SCALE GENOMIC DNA]</scope>
    <source>
        <strain evidence="14 15">YN3PY1</strain>
    </source>
</reference>
<gene>
    <name evidence="14" type="ORF">BSYN_13650</name>
</gene>
<dbReference type="Pfam" id="PF03313">
    <property type="entry name" value="SDH_alpha"/>
    <property type="match status" value="1"/>
</dbReference>
<name>A0ABM8ID61_9BACE</name>
<comment type="cofactor">
    <cofactor evidence="1 11">
        <name>[4Fe-4S] cluster</name>
        <dbReference type="ChEBI" id="CHEBI:49883"/>
    </cofactor>
</comment>
<comment type="similarity">
    <text evidence="3 11">Belongs to the iron-sulfur dependent L-serine dehydratase family.</text>
</comment>
<keyword evidence="15" id="KW-1185">Reference proteome</keyword>
<comment type="pathway">
    <text evidence="2">Carbohydrate biosynthesis; gluconeogenesis.</text>
</comment>
<evidence type="ECO:0000256" key="10">
    <source>
        <dbReference type="ARBA" id="ARBA00049406"/>
    </source>
</evidence>
<dbReference type="InterPro" id="IPR005130">
    <property type="entry name" value="Ser_deHydtase-like_asu"/>
</dbReference>
<comment type="catalytic activity">
    <reaction evidence="10 11">
        <text>L-serine = pyruvate + NH4(+)</text>
        <dbReference type="Rhea" id="RHEA:19169"/>
        <dbReference type="ChEBI" id="CHEBI:15361"/>
        <dbReference type="ChEBI" id="CHEBI:28938"/>
        <dbReference type="ChEBI" id="CHEBI:33384"/>
        <dbReference type="EC" id="4.3.1.17"/>
    </reaction>
</comment>
<dbReference type="InterPro" id="IPR004644">
    <property type="entry name" value="Fe-S_L-Ser_mono"/>
</dbReference>
<sequence>MKSIKELYRIGNGPSSSHTMGPKKAAELFLARHPEAASFKVTLYGSLAATGKGHFTDAAIIEVLESHAKVEIIWQPKIFLPFHPNGMTFEAIDKEGAEQESWTVYSIGGGALAEEEGGQIGGDNREIYQMNTMQEILDWCEKNGKCYWEYVQECEDDDIWDYLAVVWETMKESIRRGLEQEGVLPGPLNLRRKAASYYIRSNGYKQSLRSRGLVFAYALAVSEENASGGKIVTAPTCGSCGVVPAVLYHLQESREFSDARILRALATAGLIGNIVKTNASISGAEVGCQGEVGVACAMASAAANQLFGGSPAQIEYAAEMGLEHHLGLTCDPVCGLVQIPCIERNAYAAARALDANIFSTFTDGIHRVSFDKVVLVMKQTGHDLPSLYKETSEGGLAKDYKQM</sequence>
<dbReference type="PANTHER" id="PTHR30182:SF1">
    <property type="entry name" value="L-SERINE DEHYDRATASE 1"/>
    <property type="match status" value="1"/>
</dbReference>
<dbReference type="Pfam" id="PF03315">
    <property type="entry name" value="SDH_beta"/>
    <property type="match status" value="2"/>
</dbReference>
<proteinExistence type="inferred from homology"/>
<evidence type="ECO:0000256" key="1">
    <source>
        <dbReference type="ARBA" id="ARBA00001966"/>
    </source>
</evidence>
<accession>A0ABM8ID61</accession>